<protein>
    <submittedName>
        <fullName evidence="2">Uncharacterized protein</fullName>
    </submittedName>
</protein>
<accession>A0A285VH17</accession>
<feature type="region of interest" description="Disordered" evidence="1">
    <location>
        <begin position="44"/>
        <end position="79"/>
    </location>
</feature>
<organism evidence="2 3">
    <name type="scientific">Chromohalobacter canadensis</name>
    <dbReference type="NCBI Taxonomy" id="141389"/>
    <lineage>
        <taxon>Bacteria</taxon>
        <taxon>Pseudomonadati</taxon>
        <taxon>Pseudomonadota</taxon>
        <taxon>Gammaproteobacteria</taxon>
        <taxon>Oceanospirillales</taxon>
        <taxon>Halomonadaceae</taxon>
        <taxon>Chromohalobacter</taxon>
    </lineage>
</organism>
<feature type="compositionally biased region" description="Polar residues" evidence="1">
    <location>
        <begin position="126"/>
        <end position="138"/>
    </location>
</feature>
<dbReference type="Proteomes" id="UP000219023">
    <property type="component" value="Unassembled WGS sequence"/>
</dbReference>
<evidence type="ECO:0000313" key="2">
    <source>
        <dbReference type="EMBL" id="SOC53197.1"/>
    </source>
</evidence>
<reference evidence="2 3" key="1">
    <citation type="submission" date="2017-08" db="EMBL/GenBank/DDBJ databases">
        <authorList>
            <person name="de Groot N.N."/>
        </authorList>
    </citation>
    <scope>NUCLEOTIDE SEQUENCE [LARGE SCALE GENOMIC DNA]</scope>
    <source>
        <strain evidence="2 3">USBA 855</strain>
    </source>
</reference>
<evidence type="ECO:0000256" key="1">
    <source>
        <dbReference type="SAM" id="MobiDB-lite"/>
    </source>
</evidence>
<dbReference type="AlphaFoldDB" id="A0A285VH17"/>
<sequence>MNGAVEPEEMSMTKYRHVRDAMGIVLLLAVMGITTASADGVKVYDPGSGRLLPLESYPAGHEDRRHDRERHAEHGWGEHGWREGRDRIRVRPSIILQPSVSSSPSVETRSATSEGSRVCHGDDGATTWSTRPTPCASDSESRDATPQ</sequence>
<proteinExistence type="predicted"/>
<dbReference type="EMBL" id="OBQJ01000002">
    <property type="protein sequence ID" value="SOC53197.1"/>
    <property type="molecule type" value="Genomic_DNA"/>
</dbReference>
<feature type="region of interest" description="Disordered" evidence="1">
    <location>
        <begin position="94"/>
        <end position="147"/>
    </location>
</feature>
<feature type="compositionally biased region" description="Basic and acidic residues" evidence="1">
    <location>
        <begin position="60"/>
        <end position="79"/>
    </location>
</feature>
<name>A0A285VH17_9GAMM</name>
<evidence type="ECO:0000313" key="3">
    <source>
        <dbReference type="Proteomes" id="UP000219023"/>
    </source>
</evidence>
<gene>
    <name evidence="2" type="ORF">SAMN05421509_102226</name>
</gene>